<organism evidence="7 8">
    <name type="scientific">Tritonibacter aquimaris</name>
    <dbReference type="NCBI Taxonomy" id="2663379"/>
    <lineage>
        <taxon>Bacteria</taxon>
        <taxon>Pseudomonadati</taxon>
        <taxon>Pseudomonadota</taxon>
        <taxon>Alphaproteobacteria</taxon>
        <taxon>Rhodobacterales</taxon>
        <taxon>Paracoccaceae</taxon>
        <taxon>Tritonibacter</taxon>
    </lineage>
</organism>
<dbReference type="Gene3D" id="1.10.10.10">
    <property type="entry name" value="Winged helix-like DNA-binding domain superfamily/Winged helix DNA-binding domain"/>
    <property type="match status" value="1"/>
</dbReference>
<dbReference type="CDD" id="cd06171">
    <property type="entry name" value="Sigma70_r4"/>
    <property type="match status" value="1"/>
</dbReference>
<dbReference type="AlphaFoldDB" id="A0A844AN45"/>
<dbReference type="SUPFAM" id="SSF88659">
    <property type="entry name" value="Sigma3 and sigma4 domains of RNA polymerase sigma factors"/>
    <property type="match status" value="1"/>
</dbReference>
<dbReference type="RefSeq" id="WP_153548809.1">
    <property type="nucleotide sequence ID" value="NZ_WIXK01000009.1"/>
</dbReference>
<evidence type="ECO:0000259" key="5">
    <source>
        <dbReference type="Pfam" id="PF04542"/>
    </source>
</evidence>
<evidence type="ECO:0000256" key="4">
    <source>
        <dbReference type="ARBA" id="ARBA00023163"/>
    </source>
</evidence>
<dbReference type="InterPro" id="IPR039425">
    <property type="entry name" value="RNA_pol_sigma-70-like"/>
</dbReference>
<dbReference type="InterPro" id="IPR014284">
    <property type="entry name" value="RNA_pol_sigma-70_dom"/>
</dbReference>
<keyword evidence="8" id="KW-1185">Reference proteome</keyword>
<dbReference type="Pfam" id="PF08281">
    <property type="entry name" value="Sigma70_r4_2"/>
    <property type="match status" value="1"/>
</dbReference>
<name>A0A844AN45_9RHOB</name>
<dbReference type="PANTHER" id="PTHR43133:SF63">
    <property type="entry name" value="RNA POLYMERASE SIGMA FACTOR FECI-RELATED"/>
    <property type="match status" value="1"/>
</dbReference>
<reference evidence="7 8" key="1">
    <citation type="submission" date="2019-10" db="EMBL/GenBank/DDBJ databases">
        <title>Epibacterium sp. nov., isolated from seawater.</title>
        <authorList>
            <person name="Zhang X."/>
            <person name="Li N."/>
        </authorList>
    </citation>
    <scope>NUCLEOTIDE SEQUENCE [LARGE SCALE GENOMIC DNA]</scope>
    <source>
        <strain evidence="7 8">SM1969</strain>
    </source>
</reference>
<dbReference type="InterPro" id="IPR007627">
    <property type="entry name" value="RNA_pol_sigma70_r2"/>
</dbReference>
<comment type="caution">
    <text evidence="7">The sequence shown here is derived from an EMBL/GenBank/DDBJ whole genome shotgun (WGS) entry which is preliminary data.</text>
</comment>
<evidence type="ECO:0000313" key="8">
    <source>
        <dbReference type="Proteomes" id="UP000436694"/>
    </source>
</evidence>
<dbReference type="GO" id="GO:0003677">
    <property type="term" value="F:DNA binding"/>
    <property type="evidence" value="ECO:0007669"/>
    <property type="project" value="InterPro"/>
</dbReference>
<dbReference type="Proteomes" id="UP000436694">
    <property type="component" value="Unassembled WGS sequence"/>
</dbReference>
<dbReference type="InterPro" id="IPR013324">
    <property type="entry name" value="RNA_pol_sigma_r3/r4-like"/>
</dbReference>
<dbReference type="Pfam" id="PF04542">
    <property type="entry name" value="Sigma70_r2"/>
    <property type="match status" value="1"/>
</dbReference>
<dbReference type="NCBIfam" id="TIGR02937">
    <property type="entry name" value="sigma70-ECF"/>
    <property type="match status" value="1"/>
</dbReference>
<keyword evidence="3" id="KW-0731">Sigma factor</keyword>
<dbReference type="SUPFAM" id="SSF88946">
    <property type="entry name" value="Sigma2 domain of RNA polymerase sigma factors"/>
    <property type="match status" value="1"/>
</dbReference>
<protein>
    <submittedName>
        <fullName evidence="7">Sigma-70 family RNA polymerase sigma factor</fullName>
    </submittedName>
</protein>
<feature type="domain" description="RNA polymerase sigma-70 region 2" evidence="5">
    <location>
        <begin position="4"/>
        <end position="70"/>
    </location>
</feature>
<dbReference type="InterPro" id="IPR013249">
    <property type="entry name" value="RNA_pol_sigma70_r4_t2"/>
</dbReference>
<proteinExistence type="inferred from homology"/>
<evidence type="ECO:0000256" key="2">
    <source>
        <dbReference type="ARBA" id="ARBA00023015"/>
    </source>
</evidence>
<evidence type="ECO:0000256" key="1">
    <source>
        <dbReference type="ARBA" id="ARBA00010641"/>
    </source>
</evidence>
<sequence length="163" mass="18729">MLTMFMAHQRGLRRYAAQITGDSSHAEDLVQEAWLRFTKSNQQEHPNEPISYLYRIVRNLALDARRHSSRAPLPMDPHHIDEAGLSNRLTSETVVVARDDLRVLMEAIEELPARTRKALELHRFGGLKLREIADRMEISTSRAHELVSEGLAHCRDRVNGEEQ</sequence>
<comment type="similarity">
    <text evidence="1">Belongs to the sigma-70 factor family. ECF subfamily.</text>
</comment>
<dbReference type="PANTHER" id="PTHR43133">
    <property type="entry name" value="RNA POLYMERASE ECF-TYPE SIGMA FACTO"/>
    <property type="match status" value="1"/>
</dbReference>
<dbReference type="GO" id="GO:0016987">
    <property type="term" value="F:sigma factor activity"/>
    <property type="evidence" value="ECO:0007669"/>
    <property type="project" value="UniProtKB-KW"/>
</dbReference>
<dbReference type="GO" id="GO:0006352">
    <property type="term" value="P:DNA-templated transcription initiation"/>
    <property type="evidence" value="ECO:0007669"/>
    <property type="project" value="InterPro"/>
</dbReference>
<keyword evidence="2" id="KW-0805">Transcription regulation</keyword>
<feature type="domain" description="RNA polymerase sigma factor 70 region 4 type 2" evidence="6">
    <location>
        <begin position="102"/>
        <end position="154"/>
    </location>
</feature>
<dbReference type="InterPro" id="IPR013325">
    <property type="entry name" value="RNA_pol_sigma_r2"/>
</dbReference>
<dbReference type="EMBL" id="WIXK01000009">
    <property type="protein sequence ID" value="MQY43910.1"/>
    <property type="molecule type" value="Genomic_DNA"/>
</dbReference>
<evidence type="ECO:0000259" key="6">
    <source>
        <dbReference type="Pfam" id="PF08281"/>
    </source>
</evidence>
<accession>A0A844AN45</accession>
<evidence type="ECO:0000256" key="3">
    <source>
        <dbReference type="ARBA" id="ARBA00023082"/>
    </source>
</evidence>
<gene>
    <name evidence="7" type="ORF">GG681_14785</name>
</gene>
<evidence type="ECO:0000313" key="7">
    <source>
        <dbReference type="EMBL" id="MQY43910.1"/>
    </source>
</evidence>
<dbReference type="InterPro" id="IPR036388">
    <property type="entry name" value="WH-like_DNA-bd_sf"/>
</dbReference>
<keyword evidence="4" id="KW-0804">Transcription</keyword>
<dbReference type="Gene3D" id="1.10.1740.10">
    <property type="match status" value="1"/>
</dbReference>